<evidence type="ECO:0000256" key="1">
    <source>
        <dbReference type="SAM" id="MobiDB-lite"/>
    </source>
</evidence>
<sequence>MESLLSPPLNIQLLEASPAQSYDEVQSSLSSCLGNSAVLPYVISGSTIEIRNHLYKIREEVCFLRDRRGAKHNSKKHRKEHSKHRLKSKSSNKRV</sequence>
<proteinExistence type="predicted"/>
<gene>
    <name evidence="2" type="ORF">VP01_62g17</name>
</gene>
<evidence type="ECO:0000313" key="3">
    <source>
        <dbReference type="Proteomes" id="UP000037035"/>
    </source>
</evidence>
<protein>
    <submittedName>
        <fullName evidence="2">Uncharacterized protein</fullName>
    </submittedName>
</protein>
<dbReference type="Proteomes" id="UP000037035">
    <property type="component" value="Unassembled WGS sequence"/>
</dbReference>
<name>A0A0L6UH34_9BASI</name>
<organism evidence="2 3">
    <name type="scientific">Puccinia sorghi</name>
    <dbReference type="NCBI Taxonomy" id="27349"/>
    <lineage>
        <taxon>Eukaryota</taxon>
        <taxon>Fungi</taxon>
        <taxon>Dikarya</taxon>
        <taxon>Basidiomycota</taxon>
        <taxon>Pucciniomycotina</taxon>
        <taxon>Pucciniomycetes</taxon>
        <taxon>Pucciniales</taxon>
        <taxon>Pucciniaceae</taxon>
        <taxon>Puccinia</taxon>
    </lineage>
</organism>
<comment type="caution">
    <text evidence="2">The sequence shown here is derived from an EMBL/GenBank/DDBJ whole genome shotgun (WGS) entry which is preliminary data.</text>
</comment>
<dbReference type="AlphaFoldDB" id="A0A0L6UH34"/>
<reference evidence="2 3" key="1">
    <citation type="submission" date="2015-08" db="EMBL/GenBank/DDBJ databases">
        <title>Next Generation Sequencing and Analysis of the Genome of Puccinia sorghi L Schw, the Causal Agent of Maize Common Rust.</title>
        <authorList>
            <person name="Rochi L."/>
            <person name="Burguener G."/>
            <person name="Darino M."/>
            <person name="Turjanski A."/>
            <person name="Kreff E."/>
            <person name="Dieguez M.J."/>
            <person name="Sacco F."/>
        </authorList>
    </citation>
    <scope>NUCLEOTIDE SEQUENCE [LARGE SCALE GENOMIC DNA]</scope>
    <source>
        <strain evidence="2 3">RO10H11247</strain>
    </source>
</reference>
<evidence type="ECO:0000313" key="2">
    <source>
        <dbReference type="EMBL" id="KNZ47582.1"/>
    </source>
</evidence>
<feature type="region of interest" description="Disordered" evidence="1">
    <location>
        <begin position="68"/>
        <end position="95"/>
    </location>
</feature>
<dbReference type="VEuPathDB" id="FungiDB:VP01_62g17"/>
<accession>A0A0L6UH34</accession>
<dbReference type="EMBL" id="LAVV01011608">
    <property type="protein sequence ID" value="KNZ47582.1"/>
    <property type="molecule type" value="Genomic_DNA"/>
</dbReference>
<dbReference type="OrthoDB" id="2505838at2759"/>
<keyword evidence="3" id="KW-1185">Reference proteome</keyword>